<gene>
    <name evidence="2" type="ORF">Tco_0989919</name>
</gene>
<proteinExistence type="predicted"/>
<evidence type="ECO:0000313" key="3">
    <source>
        <dbReference type="Proteomes" id="UP001151760"/>
    </source>
</evidence>
<protein>
    <submittedName>
        <fullName evidence="2">Uncharacterized protein</fullName>
    </submittedName>
</protein>
<comment type="caution">
    <text evidence="2">The sequence shown here is derived from an EMBL/GenBank/DDBJ whole genome shotgun (WGS) entry which is preliminary data.</text>
</comment>
<keyword evidence="1" id="KW-0175">Coiled coil</keyword>
<organism evidence="2 3">
    <name type="scientific">Tanacetum coccineum</name>
    <dbReference type="NCBI Taxonomy" id="301880"/>
    <lineage>
        <taxon>Eukaryota</taxon>
        <taxon>Viridiplantae</taxon>
        <taxon>Streptophyta</taxon>
        <taxon>Embryophyta</taxon>
        <taxon>Tracheophyta</taxon>
        <taxon>Spermatophyta</taxon>
        <taxon>Magnoliopsida</taxon>
        <taxon>eudicotyledons</taxon>
        <taxon>Gunneridae</taxon>
        <taxon>Pentapetalae</taxon>
        <taxon>asterids</taxon>
        <taxon>campanulids</taxon>
        <taxon>Asterales</taxon>
        <taxon>Asteraceae</taxon>
        <taxon>Asteroideae</taxon>
        <taxon>Anthemideae</taxon>
        <taxon>Anthemidinae</taxon>
        <taxon>Tanacetum</taxon>
    </lineage>
</organism>
<feature type="coiled-coil region" evidence="1">
    <location>
        <begin position="117"/>
        <end position="144"/>
    </location>
</feature>
<evidence type="ECO:0000313" key="2">
    <source>
        <dbReference type="EMBL" id="GJT54865.1"/>
    </source>
</evidence>
<sequence>MVITKVTAKSLAKFTPNHYGWGNIDNLGKGEETFATSTKKEKRHCTKLGKVGCQLYDGPHLEKECPLNEDAKGVEEVKYGEPSLEELMNKHLEESAQRSFEMEEWIKKIQESTKIKTRNQGASLKNLETQIEQLTKEVHAKAAIEIPTSSVGQCKAVYKDAPINKASTNKTNEIHEVSFFDEEEDDNLVSEGLPCQLPPKEMNPGSFTLPYTIGSLDFYAMATRSYNENMILGRPFLATIHAEIDIFNKEISLRIRDDGIIFDMNKISYEFTTPIEKAYMVNVVHGKDLMDIDSDLFLYESESCEFNRLLTIDPDIFTCDIDIQESYEETIYRCCRSTQGEPEIKKRG</sequence>
<keyword evidence="3" id="KW-1185">Reference proteome</keyword>
<accession>A0ABQ5EV67</accession>
<dbReference type="EMBL" id="BQNB010016709">
    <property type="protein sequence ID" value="GJT54865.1"/>
    <property type="molecule type" value="Genomic_DNA"/>
</dbReference>
<evidence type="ECO:0000256" key="1">
    <source>
        <dbReference type="SAM" id="Coils"/>
    </source>
</evidence>
<reference evidence="2" key="1">
    <citation type="journal article" date="2022" name="Int. J. Mol. Sci.">
        <title>Draft Genome of Tanacetum Coccineum: Genomic Comparison of Closely Related Tanacetum-Family Plants.</title>
        <authorList>
            <person name="Yamashiro T."/>
            <person name="Shiraishi A."/>
            <person name="Nakayama K."/>
            <person name="Satake H."/>
        </authorList>
    </citation>
    <scope>NUCLEOTIDE SEQUENCE</scope>
</reference>
<reference evidence="2" key="2">
    <citation type="submission" date="2022-01" db="EMBL/GenBank/DDBJ databases">
        <authorList>
            <person name="Yamashiro T."/>
            <person name="Shiraishi A."/>
            <person name="Satake H."/>
            <person name="Nakayama K."/>
        </authorList>
    </citation>
    <scope>NUCLEOTIDE SEQUENCE</scope>
</reference>
<name>A0ABQ5EV67_9ASTR</name>
<dbReference type="Proteomes" id="UP001151760">
    <property type="component" value="Unassembled WGS sequence"/>
</dbReference>